<protein>
    <recommendedName>
        <fullName evidence="2">Peptidase S9 prolyl oligopeptidase catalytic domain-containing protein</fullName>
    </recommendedName>
</protein>
<dbReference type="HOGENOM" id="CLU_014627_0_0_1"/>
<dbReference type="GO" id="GO:0008236">
    <property type="term" value="F:serine-type peptidase activity"/>
    <property type="evidence" value="ECO:0007669"/>
    <property type="project" value="InterPro"/>
</dbReference>
<dbReference type="InterPro" id="IPR050955">
    <property type="entry name" value="Plant_Biomass_Hydrol_Est"/>
</dbReference>
<accession>A0A0C3PSJ7</accession>
<sequence length="868" mass="93873">DHTLQILGPFPIHAREQHFLSPSFPLNLSEPIDYNAKWPSAYADDGLVGWAKAIMSTTDLLEVSFPDIRWSSLRATEGWAAFQLHAVLRSTITVSGGISESVVPNLLVAIKQGSFFTVLPRTSRPEVAPKWYAGNIYGMAAAPPHSVPLPAAPQPGQSTTFDLFVSGDYEIRLFGDPAAGGREVPTLSVGVSVGLEAQPRRTLVHSRGHDVVPDFVDGRAFGGAVGVGLRSSGGWWTVRDVKVRDDALGKKVNVRLLEETRIAPSQTRRVPVVLEQTEAFTGSALPLEFSVVSEGDIIQHSIDLPVKQIAKWTASDFTPVIATHFEGSTALPFVVVPPTTLVVGHAMPPLLFLHGAGLNVLDLAFWECAPPRQARSWIILPTGRTEWVSTCHAYTCRATLTALQGLDWHGPSAVNAWQSVAALAAILDGSPLWRAWAYPADTRVVLLGHSNGGQGTWHVAGRYPDKVLAAVPVAAYSKSQSYELTVCRSAHFVDPALRAILESSLTPDDNDLFLSNLVDTPILAIHGGADENVPVWHTRALVDTLKTWNTDANVTFREDPGQPHCYTAAFDNQDTQSFIDQSLRENDAAVQRSKSFTLTVAIPSESGSLHGCRVLALDTPGRCAALLLMCKDNGITKVFTKNVQAFSVQMEERYIRTTSFNVEGQQIVARAESAQDHQYLVFTENQGVWKVSPPYDLYIQPSGRLSAILTSSGPLQIVTPAHDPRHLSAATRLAHSLDVYHKIDASILEAKEVQDLSHLSAANVVLITDGSDGLLAELLAGGGTPFTFEDGTLVVRGRVVKQSEAAVFLHPHPTRPEGLMLVIYADHETALERALRLFPVRTGITVPDWIIVSPEADKTGAGGVVGAG</sequence>
<dbReference type="Pfam" id="PF00326">
    <property type="entry name" value="Peptidase_S9"/>
    <property type="match status" value="1"/>
</dbReference>
<dbReference type="SUPFAM" id="SSF53474">
    <property type="entry name" value="alpha/beta-Hydrolases"/>
    <property type="match status" value="1"/>
</dbReference>
<evidence type="ECO:0000313" key="3">
    <source>
        <dbReference type="EMBL" id="KIP10338.1"/>
    </source>
</evidence>
<dbReference type="Proteomes" id="UP000053257">
    <property type="component" value="Unassembled WGS sequence"/>
</dbReference>
<gene>
    <name evidence="3" type="ORF">PHLGIDRAFT_65857</name>
</gene>
<dbReference type="EMBL" id="KN840456">
    <property type="protein sequence ID" value="KIP10338.1"/>
    <property type="molecule type" value="Genomic_DNA"/>
</dbReference>
<dbReference type="InterPro" id="IPR029058">
    <property type="entry name" value="AB_hydrolase_fold"/>
</dbReference>
<evidence type="ECO:0000256" key="1">
    <source>
        <dbReference type="ARBA" id="ARBA00022729"/>
    </source>
</evidence>
<evidence type="ECO:0000259" key="2">
    <source>
        <dbReference type="Pfam" id="PF00326"/>
    </source>
</evidence>
<name>A0A0C3PSJ7_PHLG1</name>
<organism evidence="3 4">
    <name type="scientific">Phlebiopsis gigantea (strain 11061_1 CR5-6)</name>
    <name type="common">White-rot fungus</name>
    <name type="synonym">Peniophora gigantea</name>
    <dbReference type="NCBI Taxonomy" id="745531"/>
    <lineage>
        <taxon>Eukaryota</taxon>
        <taxon>Fungi</taxon>
        <taxon>Dikarya</taxon>
        <taxon>Basidiomycota</taxon>
        <taxon>Agaricomycotina</taxon>
        <taxon>Agaricomycetes</taxon>
        <taxon>Polyporales</taxon>
        <taxon>Phanerochaetaceae</taxon>
        <taxon>Phlebiopsis</taxon>
    </lineage>
</organism>
<reference evidence="3 4" key="1">
    <citation type="journal article" date="2014" name="PLoS Genet.">
        <title>Analysis of the Phlebiopsis gigantea genome, transcriptome and secretome provides insight into its pioneer colonization strategies of wood.</title>
        <authorList>
            <person name="Hori C."/>
            <person name="Ishida T."/>
            <person name="Igarashi K."/>
            <person name="Samejima M."/>
            <person name="Suzuki H."/>
            <person name="Master E."/>
            <person name="Ferreira P."/>
            <person name="Ruiz-Duenas F.J."/>
            <person name="Held B."/>
            <person name="Canessa P."/>
            <person name="Larrondo L.F."/>
            <person name="Schmoll M."/>
            <person name="Druzhinina I.S."/>
            <person name="Kubicek C.P."/>
            <person name="Gaskell J.A."/>
            <person name="Kersten P."/>
            <person name="St John F."/>
            <person name="Glasner J."/>
            <person name="Sabat G."/>
            <person name="Splinter BonDurant S."/>
            <person name="Syed K."/>
            <person name="Yadav J."/>
            <person name="Mgbeahuruike A.C."/>
            <person name="Kovalchuk A."/>
            <person name="Asiegbu F.O."/>
            <person name="Lackner G."/>
            <person name="Hoffmeister D."/>
            <person name="Rencoret J."/>
            <person name="Gutierrez A."/>
            <person name="Sun H."/>
            <person name="Lindquist E."/>
            <person name="Barry K."/>
            <person name="Riley R."/>
            <person name="Grigoriev I.V."/>
            <person name="Henrissat B."/>
            <person name="Kues U."/>
            <person name="Berka R.M."/>
            <person name="Martinez A.T."/>
            <person name="Covert S.F."/>
            <person name="Blanchette R.A."/>
            <person name="Cullen D."/>
        </authorList>
    </citation>
    <scope>NUCLEOTIDE SEQUENCE [LARGE SCALE GENOMIC DNA]</scope>
    <source>
        <strain evidence="3 4">11061_1 CR5-6</strain>
    </source>
</reference>
<dbReference type="Gene3D" id="3.40.50.1820">
    <property type="entry name" value="alpha/beta hydrolase"/>
    <property type="match status" value="1"/>
</dbReference>
<keyword evidence="1" id="KW-0732">Signal</keyword>
<dbReference type="InterPro" id="IPR001375">
    <property type="entry name" value="Peptidase_S9_cat"/>
</dbReference>
<dbReference type="AlphaFoldDB" id="A0A0C3PSJ7"/>
<dbReference type="GO" id="GO:0006508">
    <property type="term" value="P:proteolysis"/>
    <property type="evidence" value="ECO:0007669"/>
    <property type="project" value="InterPro"/>
</dbReference>
<dbReference type="PANTHER" id="PTHR43037">
    <property type="entry name" value="UNNAMED PRODUCT-RELATED"/>
    <property type="match status" value="1"/>
</dbReference>
<dbReference type="PANTHER" id="PTHR43037:SF4">
    <property type="entry name" value="PEPTIDASE S9 PROLYL OLIGOPEPTIDASE CATALYTIC DOMAIN-CONTAINING PROTEIN"/>
    <property type="match status" value="1"/>
</dbReference>
<dbReference type="OrthoDB" id="449091at2759"/>
<feature type="domain" description="Peptidase S9 prolyl oligopeptidase catalytic" evidence="2">
    <location>
        <begin position="441"/>
        <end position="569"/>
    </location>
</feature>
<dbReference type="STRING" id="745531.A0A0C3PSJ7"/>
<feature type="non-terminal residue" evidence="3">
    <location>
        <position position="1"/>
    </location>
</feature>
<evidence type="ECO:0000313" key="4">
    <source>
        <dbReference type="Proteomes" id="UP000053257"/>
    </source>
</evidence>
<keyword evidence="4" id="KW-1185">Reference proteome</keyword>
<proteinExistence type="predicted"/>